<dbReference type="WBParaSite" id="PDA_v2.g16055.t1">
    <property type="protein sequence ID" value="PDA_v2.g16055.t1"/>
    <property type="gene ID" value="PDA_v2.g16055"/>
</dbReference>
<dbReference type="AlphaFoldDB" id="A0A914PMR3"/>
<proteinExistence type="predicted"/>
<keyword evidence="1" id="KW-1185">Reference proteome</keyword>
<name>A0A914PMR3_9BILA</name>
<accession>A0A914PMR3</accession>
<sequence length="164" mass="18863">MFSVETITRCKSCRLQKCFEYSMAATQIRNLGRLVNHGTADTYLCAEILDNILKTCKLYPTEAINYLLKGDKTLLELASTSFSYLPLSKSTPKHIRIWSAMFDIQGIKCADLPQLLQTILYRLISRYSKEIQQQIFDKIPNPSNSKINLFQQLSLYLLCSSDYE</sequence>
<evidence type="ECO:0000313" key="1">
    <source>
        <dbReference type="Proteomes" id="UP000887578"/>
    </source>
</evidence>
<dbReference type="Proteomes" id="UP000887578">
    <property type="component" value="Unplaced"/>
</dbReference>
<evidence type="ECO:0000313" key="2">
    <source>
        <dbReference type="WBParaSite" id="PDA_v2.g16055.t1"/>
    </source>
</evidence>
<organism evidence="1 2">
    <name type="scientific">Panagrolaimus davidi</name>
    <dbReference type="NCBI Taxonomy" id="227884"/>
    <lineage>
        <taxon>Eukaryota</taxon>
        <taxon>Metazoa</taxon>
        <taxon>Ecdysozoa</taxon>
        <taxon>Nematoda</taxon>
        <taxon>Chromadorea</taxon>
        <taxon>Rhabditida</taxon>
        <taxon>Tylenchina</taxon>
        <taxon>Panagrolaimomorpha</taxon>
        <taxon>Panagrolaimoidea</taxon>
        <taxon>Panagrolaimidae</taxon>
        <taxon>Panagrolaimus</taxon>
    </lineage>
</organism>
<reference evidence="2" key="1">
    <citation type="submission" date="2022-11" db="UniProtKB">
        <authorList>
            <consortium name="WormBaseParasite"/>
        </authorList>
    </citation>
    <scope>IDENTIFICATION</scope>
</reference>
<protein>
    <submittedName>
        <fullName evidence="2">Uncharacterized protein</fullName>
    </submittedName>
</protein>